<dbReference type="Gene3D" id="1.20.1250.20">
    <property type="entry name" value="MFS general substrate transporter like domains"/>
    <property type="match status" value="1"/>
</dbReference>
<evidence type="ECO:0000259" key="10">
    <source>
        <dbReference type="PROSITE" id="PS50850"/>
    </source>
</evidence>
<feature type="region of interest" description="Disordered" evidence="8">
    <location>
        <begin position="15"/>
        <end position="92"/>
    </location>
</feature>
<proteinExistence type="inferred from homology"/>
<keyword evidence="4 9" id="KW-0812">Transmembrane</keyword>
<dbReference type="PRINTS" id="PR00171">
    <property type="entry name" value="SUGRTRNSPORT"/>
</dbReference>
<feature type="transmembrane region" description="Helical" evidence="9">
    <location>
        <begin position="261"/>
        <end position="281"/>
    </location>
</feature>
<evidence type="ECO:0000256" key="8">
    <source>
        <dbReference type="SAM" id="MobiDB-lite"/>
    </source>
</evidence>
<dbReference type="GO" id="GO:0016020">
    <property type="term" value="C:membrane"/>
    <property type="evidence" value="ECO:0007669"/>
    <property type="project" value="UniProtKB-SubCell"/>
</dbReference>
<gene>
    <name evidence="11" type="ORF">BE221DRAFT_193945</name>
</gene>
<organism evidence="11">
    <name type="scientific">Ostreococcus tauri</name>
    <name type="common">Marine green alga</name>
    <dbReference type="NCBI Taxonomy" id="70448"/>
    <lineage>
        <taxon>Eukaryota</taxon>
        <taxon>Viridiplantae</taxon>
        <taxon>Chlorophyta</taxon>
        <taxon>Mamiellophyceae</taxon>
        <taxon>Mamiellales</taxon>
        <taxon>Bathycoccaceae</taxon>
        <taxon>Ostreococcus</taxon>
    </lineage>
</organism>
<feature type="domain" description="Major facilitator superfamily (MFS) profile" evidence="10">
    <location>
        <begin position="98"/>
        <end position="543"/>
    </location>
</feature>
<feature type="transmembrane region" description="Helical" evidence="9">
    <location>
        <begin position="175"/>
        <end position="195"/>
    </location>
</feature>
<dbReference type="CDD" id="cd17362">
    <property type="entry name" value="MFS_GLUT10_12_Class3_like"/>
    <property type="match status" value="1"/>
</dbReference>
<comment type="similarity">
    <text evidence="2 7">Belongs to the major facilitator superfamily. Sugar transporter (TC 2.A.1.1) family.</text>
</comment>
<feature type="transmembrane region" description="Helical" evidence="9">
    <location>
        <begin position="201"/>
        <end position="219"/>
    </location>
</feature>
<dbReference type="PANTHER" id="PTHR48023:SF4">
    <property type="entry name" value="D-XYLOSE-PROTON SYMPORTER-LIKE 2"/>
    <property type="match status" value="1"/>
</dbReference>
<dbReference type="AlphaFoldDB" id="A0A1Y5I6X6"/>
<evidence type="ECO:0000256" key="7">
    <source>
        <dbReference type="RuleBase" id="RU003346"/>
    </source>
</evidence>
<feature type="transmembrane region" description="Helical" evidence="9">
    <location>
        <begin position="520"/>
        <end position="539"/>
    </location>
</feature>
<dbReference type="GO" id="GO:1904659">
    <property type="term" value="P:D-glucose transmembrane transport"/>
    <property type="evidence" value="ECO:0007669"/>
    <property type="project" value="TreeGrafter"/>
</dbReference>
<dbReference type="InterPro" id="IPR003663">
    <property type="entry name" value="Sugar/inositol_transpt"/>
</dbReference>
<dbReference type="eggNOG" id="KOG0254">
    <property type="taxonomic scope" value="Eukaryota"/>
</dbReference>
<feature type="transmembrane region" description="Helical" evidence="9">
    <location>
        <begin position="422"/>
        <end position="441"/>
    </location>
</feature>
<evidence type="ECO:0000256" key="2">
    <source>
        <dbReference type="ARBA" id="ARBA00010992"/>
    </source>
</evidence>
<dbReference type="SUPFAM" id="SSF103473">
    <property type="entry name" value="MFS general substrate transporter"/>
    <property type="match status" value="1"/>
</dbReference>
<dbReference type="InterPro" id="IPR005828">
    <property type="entry name" value="MFS_sugar_transport-like"/>
</dbReference>
<dbReference type="GO" id="GO:0022857">
    <property type="term" value="F:transmembrane transporter activity"/>
    <property type="evidence" value="ECO:0007669"/>
    <property type="project" value="InterPro"/>
</dbReference>
<dbReference type="EMBL" id="KZ155826">
    <property type="protein sequence ID" value="OUS43833.1"/>
    <property type="molecule type" value="Genomic_DNA"/>
</dbReference>
<feature type="transmembrane region" description="Helical" evidence="9">
    <location>
        <begin position="355"/>
        <end position="376"/>
    </location>
</feature>
<dbReference type="PROSITE" id="PS00217">
    <property type="entry name" value="SUGAR_TRANSPORT_2"/>
    <property type="match status" value="1"/>
</dbReference>
<accession>A0A1Y5I6X6</accession>
<evidence type="ECO:0000256" key="9">
    <source>
        <dbReference type="SAM" id="Phobius"/>
    </source>
</evidence>
<dbReference type="Pfam" id="PF00083">
    <property type="entry name" value="Sugar_tr"/>
    <property type="match status" value="1"/>
</dbReference>
<sequence>MTSAVFLTAPALSSVSRARSGDARTSARTSTRRAKTPASLALASSSTRRHARARAVVMDDDAPTRTSVVSSRDEEKRKSVDDGEGDGGSEPPSAVARNFMFPAIAGGLFGWDIGISSGALENITTSAANGGDGFALNSIQSGQFVSASLFGALMASAVAGAGIGDRLGARRELALAAMLYLIGSVSGSAANGFELLVFSKLVYGLGVGFAMQSAPVYIAETAPSALRGSLISLKEGFIVGGILIGYLASEGVMTADGGWRQLFLESTPVIALLLAGTLAVLPDSPRWIAKAGDTPETRSKTRDALVKVRGAQSDADMARVEKELEDIFQAAETMNATEGGSGMIHLFEKRYLRPLYIGLSVVLFQQFTGQPSVLYYANQTFEAAGWSAEDAANVSVILGVWKLFMTAIAVSKVDSLGRRPLLLGGVSVVTVCLFALAALNAPGEAQTVAQAQASLAVIFLYVGAYQLSFGPIAWLLVGEVFPAKVRSAAVGLATLSNFGSNFLVSLFLPTVEETIGLRGTYLGFASVGVLAVVSIYFTVVETRGKTLEEIEEMLTK</sequence>
<feature type="transmembrane region" description="Helical" evidence="9">
    <location>
        <begin position="453"/>
        <end position="477"/>
    </location>
</feature>
<dbReference type="InterPro" id="IPR020846">
    <property type="entry name" value="MFS_dom"/>
</dbReference>
<comment type="subcellular location">
    <subcellularLocation>
        <location evidence="1">Membrane</location>
        <topology evidence="1">Multi-pass membrane protein</topology>
    </subcellularLocation>
</comment>
<dbReference type="InterPro" id="IPR036259">
    <property type="entry name" value="MFS_trans_sf"/>
</dbReference>
<evidence type="ECO:0000256" key="3">
    <source>
        <dbReference type="ARBA" id="ARBA00022448"/>
    </source>
</evidence>
<feature type="transmembrane region" description="Helical" evidence="9">
    <location>
        <begin position="144"/>
        <end position="163"/>
    </location>
</feature>
<dbReference type="PROSITE" id="PS50850">
    <property type="entry name" value="MFS"/>
    <property type="match status" value="1"/>
</dbReference>
<feature type="compositionally biased region" description="Basic and acidic residues" evidence="8">
    <location>
        <begin position="71"/>
        <end position="81"/>
    </location>
</feature>
<keyword evidence="5 9" id="KW-1133">Transmembrane helix</keyword>
<dbReference type="InterPro" id="IPR005829">
    <property type="entry name" value="Sugar_transporter_CS"/>
</dbReference>
<dbReference type="NCBIfam" id="TIGR00879">
    <property type="entry name" value="SP"/>
    <property type="match status" value="1"/>
</dbReference>
<reference evidence="11" key="1">
    <citation type="submission" date="2017-04" db="EMBL/GenBank/DDBJ databases">
        <title>Population genomics of picophytoplankton unveils novel chromosome hypervariability.</title>
        <authorList>
            <consortium name="DOE Joint Genome Institute"/>
            <person name="Blanc-Mathieu R."/>
            <person name="Krasovec M."/>
            <person name="Hebrard M."/>
            <person name="Yau S."/>
            <person name="Desgranges E."/>
            <person name="Martin J."/>
            <person name="Schackwitz W."/>
            <person name="Kuo A."/>
            <person name="Salin G."/>
            <person name="Donnadieu C."/>
            <person name="Desdevises Y."/>
            <person name="Sanchez-Ferandin S."/>
            <person name="Moreau H."/>
            <person name="Rivals E."/>
            <person name="Grigoriev I.V."/>
            <person name="Grimsley N."/>
            <person name="Eyre-Walker A."/>
            <person name="Piganeau G."/>
        </authorList>
    </citation>
    <scope>NUCLEOTIDE SEQUENCE [LARGE SCALE GENOMIC DNA]</scope>
    <source>
        <strain evidence="11">RCC 1115</strain>
    </source>
</reference>
<keyword evidence="3 7" id="KW-0813">Transport</keyword>
<protein>
    <submittedName>
        <fullName evidence="11">MFS family transporter: sugar</fullName>
    </submittedName>
</protein>
<name>A0A1Y5I6X6_OSTTA</name>
<dbReference type="InterPro" id="IPR050820">
    <property type="entry name" value="MFS_Sugar_Transporter"/>
</dbReference>
<dbReference type="PANTHER" id="PTHR48023">
    <property type="entry name" value="D-XYLOSE-PROTON SYMPORTER-LIKE 2"/>
    <property type="match status" value="1"/>
</dbReference>
<evidence type="ECO:0000313" key="11">
    <source>
        <dbReference type="EMBL" id="OUS43833.1"/>
    </source>
</evidence>
<evidence type="ECO:0000256" key="1">
    <source>
        <dbReference type="ARBA" id="ARBA00004141"/>
    </source>
</evidence>
<feature type="compositionally biased region" description="Low complexity" evidence="8">
    <location>
        <begin position="36"/>
        <end position="46"/>
    </location>
</feature>
<evidence type="ECO:0000256" key="6">
    <source>
        <dbReference type="ARBA" id="ARBA00023136"/>
    </source>
</evidence>
<evidence type="ECO:0000256" key="4">
    <source>
        <dbReference type="ARBA" id="ARBA00022692"/>
    </source>
</evidence>
<feature type="transmembrane region" description="Helical" evidence="9">
    <location>
        <begin position="489"/>
        <end position="508"/>
    </location>
</feature>
<keyword evidence="6 9" id="KW-0472">Membrane</keyword>
<dbReference type="Proteomes" id="UP000195557">
    <property type="component" value="Unassembled WGS sequence"/>
</dbReference>
<feature type="transmembrane region" description="Helical" evidence="9">
    <location>
        <begin position="231"/>
        <end position="249"/>
    </location>
</feature>
<feature type="transmembrane region" description="Helical" evidence="9">
    <location>
        <begin position="391"/>
        <end position="410"/>
    </location>
</feature>
<evidence type="ECO:0000256" key="5">
    <source>
        <dbReference type="ARBA" id="ARBA00022989"/>
    </source>
</evidence>